<evidence type="ECO:0000256" key="1">
    <source>
        <dbReference type="SAM" id="Phobius"/>
    </source>
</evidence>
<keyword evidence="1" id="KW-0812">Transmembrane</keyword>
<evidence type="ECO:0000313" key="2">
    <source>
        <dbReference type="EMBL" id="QDV22432.1"/>
    </source>
</evidence>
<proteinExistence type="predicted"/>
<feature type="transmembrane region" description="Helical" evidence="1">
    <location>
        <begin position="112"/>
        <end position="132"/>
    </location>
</feature>
<dbReference type="KEGG" id="ahel:Q31a_07170"/>
<feature type="transmembrane region" description="Helical" evidence="1">
    <location>
        <begin position="57"/>
        <end position="82"/>
    </location>
</feature>
<name>A0A518G1G0_9BACT</name>
<sequence length="156" mass="17409">MLAFPYGNSRTHPLIHYCVEPLPLQSPRNQLCAEGNLDVSEHQQTESPFAAPEAVRFGFGTMLIMLLTVVGAGVGLLIYYALRVPAITSELNAWLGRPDAIRDTAEARKAQVIFALFVYTAPLGLAVFVYGLHHVVNWINRLSKSRHEADDEFRME</sequence>
<evidence type="ECO:0008006" key="4">
    <source>
        <dbReference type="Google" id="ProtNLM"/>
    </source>
</evidence>
<keyword evidence="1" id="KW-1133">Transmembrane helix</keyword>
<reference evidence="2 3" key="1">
    <citation type="submission" date="2019-02" db="EMBL/GenBank/DDBJ databases">
        <title>Deep-cultivation of Planctomycetes and their phenomic and genomic characterization uncovers novel biology.</title>
        <authorList>
            <person name="Wiegand S."/>
            <person name="Jogler M."/>
            <person name="Boedeker C."/>
            <person name="Pinto D."/>
            <person name="Vollmers J."/>
            <person name="Rivas-Marin E."/>
            <person name="Kohn T."/>
            <person name="Peeters S.H."/>
            <person name="Heuer A."/>
            <person name="Rast P."/>
            <person name="Oberbeckmann S."/>
            <person name="Bunk B."/>
            <person name="Jeske O."/>
            <person name="Meyerdierks A."/>
            <person name="Storesund J.E."/>
            <person name="Kallscheuer N."/>
            <person name="Luecker S."/>
            <person name="Lage O.M."/>
            <person name="Pohl T."/>
            <person name="Merkel B.J."/>
            <person name="Hornburger P."/>
            <person name="Mueller R.-W."/>
            <person name="Bruemmer F."/>
            <person name="Labrenz M."/>
            <person name="Spormann A.M."/>
            <person name="Op den Camp H."/>
            <person name="Overmann J."/>
            <person name="Amann R."/>
            <person name="Jetten M.S.M."/>
            <person name="Mascher T."/>
            <person name="Medema M.H."/>
            <person name="Devos D.P."/>
            <person name="Kaster A.-K."/>
            <person name="Ovreas L."/>
            <person name="Rohde M."/>
            <person name="Galperin M.Y."/>
            <person name="Jogler C."/>
        </authorList>
    </citation>
    <scope>NUCLEOTIDE SEQUENCE [LARGE SCALE GENOMIC DNA]</scope>
    <source>
        <strain evidence="2 3">Q31a</strain>
    </source>
</reference>
<protein>
    <recommendedName>
        <fullName evidence="4">Transmembrane protein</fullName>
    </recommendedName>
</protein>
<accession>A0A518G1G0</accession>
<organism evidence="2 3">
    <name type="scientific">Aureliella helgolandensis</name>
    <dbReference type="NCBI Taxonomy" id="2527968"/>
    <lineage>
        <taxon>Bacteria</taxon>
        <taxon>Pseudomonadati</taxon>
        <taxon>Planctomycetota</taxon>
        <taxon>Planctomycetia</taxon>
        <taxon>Pirellulales</taxon>
        <taxon>Pirellulaceae</taxon>
        <taxon>Aureliella</taxon>
    </lineage>
</organism>
<gene>
    <name evidence="2" type="ORF">Q31a_07170</name>
</gene>
<dbReference type="Proteomes" id="UP000318017">
    <property type="component" value="Chromosome"/>
</dbReference>
<dbReference type="RefSeq" id="WP_145073967.1">
    <property type="nucleotide sequence ID" value="NZ_CP036298.1"/>
</dbReference>
<dbReference type="EMBL" id="CP036298">
    <property type="protein sequence ID" value="QDV22432.1"/>
    <property type="molecule type" value="Genomic_DNA"/>
</dbReference>
<keyword evidence="1" id="KW-0472">Membrane</keyword>
<keyword evidence="3" id="KW-1185">Reference proteome</keyword>
<evidence type="ECO:0000313" key="3">
    <source>
        <dbReference type="Proteomes" id="UP000318017"/>
    </source>
</evidence>
<dbReference type="AlphaFoldDB" id="A0A518G1G0"/>